<reference evidence="1" key="1">
    <citation type="submission" date="2019-12" db="EMBL/GenBank/DDBJ databases">
        <title>Genome sequencing and annotation of Brassica cretica.</title>
        <authorList>
            <person name="Studholme D.J."/>
            <person name="Sarris P."/>
        </authorList>
    </citation>
    <scope>NUCLEOTIDE SEQUENCE</scope>
    <source>
        <strain evidence="1">PFS-109/04</strain>
        <tissue evidence="1">Leaf</tissue>
    </source>
</reference>
<name>A0A8S9RWK2_BRACR</name>
<comment type="caution">
    <text evidence="1">The sequence shown here is derived from an EMBL/GenBank/DDBJ whole genome shotgun (WGS) entry which is preliminary data.</text>
</comment>
<dbReference type="PANTHER" id="PTHR31099">
    <property type="entry name" value="OS06G0165300 PROTEIN"/>
    <property type="match status" value="1"/>
</dbReference>
<sequence length="551" mass="61929">MNSWSPEIVLVIRRLREDPEVVWGPGGRGGARRTLRPYRNPEVSSLDPEIFDWNPKIGGLHKDPEFLGNPKYLVFRRDHTPPSATTGTCLDFAFCRSEAGHYQVPMMYSTSAGSHWQILEGVGVGVMTQVPGFAAFHVVSTAYSGLRIPIPALFLIPVLILWTCHCGRATFCKGWQGSEVSGDLIQLRRPPLTGVPPGWLVIEAQARRRLRSCFFDDGPRSEIREGDLANMRRKYAINPSIGMRSPTKFERAPDEGAGEVAVYEAYLEAGFRGVFPSLIGEVSTFFGFCPSQLTSLTWRTLMAIQVLGKLHGFSVGVHEILYSYYFAPLMNKVGFYHLRSRDGTPLAEDPSRGVRGNYPFGDCWNSRCVPPGFLCWRSSSEAYNGSSSTILMRDLFGNVARLPVSVVYNEYQKAKAWKRHLSYTPPPRLARAALSASGMSSTSSTSAEVMPNRDPLVDAHRRLIGEVFLLRSQVQDMMARRDLLVQQVKASARWELKKEWLEKRVKHWNLDEEYRRHLFLSGGINHQSRSFSQAATPRSVVGSRFSEEPSF</sequence>
<evidence type="ECO:0000313" key="2">
    <source>
        <dbReference type="Proteomes" id="UP000712600"/>
    </source>
</evidence>
<dbReference type="PANTHER" id="PTHR31099:SF24">
    <property type="entry name" value="AMINOTRANSFERASE-LIKE PLANT MOBILE DOMAIN-CONTAINING PROTEIN"/>
    <property type="match status" value="1"/>
</dbReference>
<proteinExistence type="predicted"/>
<dbReference type="Proteomes" id="UP000712600">
    <property type="component" value="Unassembled WGS sequence"/>
</dbReference>
<evidence type="ECO:0000313" key="1">
    <source>
        <dbReference type="EMBL" id="KAF3585725.1"/>
    </source>
</evidence>
<protein>
    <submittedName>
        <fullName evidence="1">Uncharacterized protein</fullName>
    </submittedName>
</protein>
<organism evidence="1 2">
    <name type="scientific">Brassica cretica</name>
    <name type="common">Mustard</name>
    <dbReference type="NCBI Taxonomy" id="69181"/>
    <lineage>
        <taxon>Eukaryota</taxon>
        <taxon>Viridiplantae</taxon>
        <taxon>Streptophyta</taxon>
        <taxon>Embryophyta</taxon>
        <taxon>Tracheophyta</taxon>
        <taxon>Spermatophyta</taxon>
        <taxon>Magnoliopsida</taxon>
        <taxon>eudicotyledons</taxon>
        <taxon>Gunneridae</taxon>
        <taxon>Pentapetalae</taxon>
        <taxon>rosids</taxon>
        <taxon>malvids</taxon>
        <taxon>Brassicales</taxon>
        <taxon>Brassicaceae</taxon>
        <taxon>Brassiceae</taxon>
        <taxon>Brassica</taxon>
    </lineage>
</organism>
<dbReference type="EMBL" id="QGKX02000088">
    <property type="protein sequence ID" value="KAF3585725.1"/>
    <property type="molecule type" value="Genomic_DNA"/>
</dbReference>
<accession>A0A8S9RWK2</accession>
<gene>
    <name evidence="1" type="ORF">F2Q69_00030358</name>
</gene>
<dbReference type="AlphaFoldDB" id="A0A8S9RWK2"/>